<feature type="domain" description="PEGA" evidence="1">
    <location>
        <begin position="166"/>
        <end position="229"/>
    </location>
</feature>
<name>A0A382S4E2_9ZZZZ</name>
<accession>A0A382S4E2</accession>
<gene>
    <name evidence="2" type="ORF">METZ01_LOCUS357276</name>
</gene>
<dbReference type="AlphaFoldDB" id="A0A382S4E2"/>
<evidence type="ECO:0000259" key="1">
    <source>
        <dbReference type="Pfam" id="PF08308"/>
    </source>
</evidence>
<dbReference type="InterPro" id="IPR013229">
    <property type="entry name" value="PEGA"/>
</dbReference>
<organism evidence="2">
    <name type="scientific">marine metagenome</name>
    <dbReference type="NCBI Taxonomy" id="408172"/>
    <lineage>
        <taxon>unclassified sequences</taxon>
        <taxon>metagenomes</taxon>
        <taxon>ecological metagenomes</taxon>
    </lineage>
</organism>
<dbReference type="EMBL" id="UINC01126134">
    <property type="protein sequence ID" value="SVD04422.1"/>
    <property type="molecule type" value="Genomic_DNA"/>
</dbReference>
<evidence type="ECO:0000313" key="2">
    <source>
        <dbReference type="EMBL" id="SVD04422.1"/>
    </source>
</evidence>
<proteinExistence type="predicted"/>
<protein>
    <recommendedName>
        <fullName evidence="1">PEGA domain-containing protein</fullName>
    </recommendedName>
</protein>
<sequence>MRLPLGFLSAFLAIGLALCISAKADAHESASASPEGGEPLVLVCRLSGGDLPVSGLEYLSELVQQEVTRTESLVVVKDLATCARPNSAAVTARAAGAHKVITGRVALLGDLYLVELALVDADLGLTERREEVEFIGELRDLRVPVRTAAQRLLGTGGRTSLSESFIHISSSPPGAKVLLNGLLEGRAPIRLRVAPGDHRIEAIIPGHAIWQQDVNVKRNETLSLNAAMVEAAQTAYREADGRSVLLTFSVPYAVAFSWGALYMGKVSSER</sequence>
<reference evidence="2" key="1">
    <citation type="submission" date="2018-05" db="EMBL/GenBank/DDBJ databases">
        <authorList>
            <person name="Lanie J.A."/>
            <person name="Ng W.-L."/>
            <person name="Kazmierczak K.M."/>
            <person name="Andrzejewski T.M."/>
            <person name="Davidsen T.M."/>
            <person name="Wayne K.J."/>
            <person name="Tettelin H."/>
            <person name="Glass J.I."/>
            <person name="Rusch D."/>
            <person name="Podicherti R."/>
            <person name="Tsui H.-C.T."/>
            <person name="Winkler M.E."/>
        </authorList>
    </citation>
    <scope>NUCLEOTIDE SEQUENCE</scope>
</reference>
<dbReference type="Pfam" id="PF08308">
    <property type="entry name" value="PEGA"/>
    <property type="match status" value="1"/>
</dbReference>
<feature type="non-terminal residue" evidence="2">
    <location>
        <position position="270"/>
    </location>
</feature>